<dbReference type="Proteomes" id="UP000830236">
    <property type="component" value="Chromosome"/>
</dbReference>
<name>A0A9E7DC83_9ACTO</name>
<evidence type="ECO:0000313" key="3">
    <source>
        <dbReference type="Proteomes" id="UP000830236"/>
    </source>
</evidence>
<keyword evidence="1" id="KW-1133">Transmembrane helix</keyword>
<keyword evidence="1" id="KW-0812">Transmembrane</keyword>
<sequence length="79" mass="9398">MNDDDPTDRIYSDADIPDTYRVFRWLWSLVHILIFGVLLFIFIDWAITDHQGISALNAWLDWCESLRKTVSGLLHYPWE</sequence>
<feature type="transmembrane region" description="Helical" evidence="1">
    <location>
        <begin position="25"/>
        <end position="47"/>
    </location>
</feature>
<gene>
    <name evidence="2" type="ORF">M3I41_00205</name>
</gene>
<evidence type="ECO:0000256" key="1">
    <source>
        <dbReference type="SAM" id="Phobius"/>
    </source>
</evidence>
<evidence type="ECO:0000313" key="2">
    <source>
        <dbReference type="EMBL" id="UQF79741.1"/>
    </source>
</evidence>
<dbReference type="AlphaFoldDB" id="A0A9E7DC83"/>
<accession>A0A9E7DC83</accession>
<dbReference type="EMBL" id="CP097095">
    <property type="protein sequence ID" value="UQF79741.1"/>
    <property type="molecule type" value="Genomic_DNA"/>
</dbReference>
<protein>
    <submittedName>
        <fullName evidence="2">Uncharacterized protein</fullName>
    </submittedName>
</protein>
<dbReference type="KEGG" id="agh:M3I41_00205"/>
<organism evidence="2 3">
    <name type="scientific">Actinomyces graevenitzii</name>
    <dbReference type="NCBI Taxonomy" id="55565"/>
    <lineage>
        <taxon>Bacteria</taxon>
        <taxon>Bacillati</taxon>
        <taxon>Actinomycetota</taxon>
        <taxon>Actinomycetes</taxon>
        <taxon>Actinomycetales</taxon>
        <taxon>Actinomycetaceae</taxon>
        <taxon>Actinomyces</taxon>
    </lineage>
</organism>
<reference evidence="2" key="1">
    <citation type="submission" date="2022-05" db="EMBL/GenBank/DDBJ databases">
        <title>Using nanopore sequencing to obtain complete genomes from saliva samples.</title>
        <authorList>
            <person name="Baker J.L."/>
        </authorList>
    </citation>
    <scope>NUCLEOTIDE SEQUENCE</scope>
    <source>
        <strain evidence="2">JCVI-JB-Ag32</strain>
    </source>
</reference>
<proteinExistence type="predicted"/>
<keyword evidence="1" id="KW-0472">Membrane</keyword>